<evidence type="ECO:0000256" key="2">
    <source>
        <dbReference type="ARBA" id="ARBA00022692"/>
    </source>
</evidence>
<evidence type="ECO:0000256" key="11">
    <source>
        <dbReference type="SAM" id="Phobius"/>
    </source>
</evidence>
<gene>
    <name evidence="13" type="ORF">BDY21DRAFT_348211</name>
</gene>
<feature type="compositionally biased region" description="Low complexity" evidence="10">
    <location>
        <begin position="163"/>
        <end position="209"/>
    </location>
</feature>
<evidence type="ECO:0000256" key="7">
    <source>
        <dbReference type="ARBA" id="ARBA00037703"/>
    </source>
</evidence>
<sequence>MTSTLYEPADAAKTTSPWDTAFLSQRDVGLQIPINFVSRPGAWLARACFAHGRYLRSSGAKCISNLLAAGFRRFILDIYWDPNRRVWSLCPLGIPVRSDDSESSPSSVSAGSSTSATSTRLPSSGSSSGLVSVNLSSDGEVTRRQNDDESTIEETFTSGLSAPSTVQLTSSPLSSSNEPSRTASYNVSTTNSTAASSSTSGSPSSNGASLVHQVGPYQCSEDLNIALVIALFSDFLDSTGNTLEANVAQLTLNLHTAGIESDSNQTPPTLVGPSLPAGDELLGNILNANISNYLFSPSRLYDDRADLNTSWYNVDELRRPDPAYYTTNVTRRDVHSTPDGWPSESYLVFERNIRFLVEFGTVEPQIRGYGFESDADEIFPADTFRVSRHVSFATGGDITEGCFFDAGVFDLETVNSSWATANPLVLSSSSSQGSINATFNSTSELVSCGISPIVSATLENITADVNISAYQPVAYASIWSWAPGEPVNTSDSSNSSTGSSSDDDEDNDLFRCAMLDIRRGGRWFVAECTDHRRAACRVNDEPYRWRISEESAVYSSSLEACDDGSSFAAPRTGLENSYLAEAVRSRAFRDSEDGNDNDETALADLSDDDAIVWVNFNSLDLPNCWVVGVNESCPYTEQKGDESRTVVVPTVAAVIVFVLFMLTLFIKCAANRQSVRRRRRRKGEGGWDYEGVPS</sequence>
<comment type="subcellular location">
    <subcellularLocation>
        <location evidence="1">Membrane</location>
        <topology evidence="1">Single-pass type I membrane protein</topology>
    </subcellularLocation>
</comment>
<dbReference type="InterPro" id="IPR057530">
    <property type="entry name" value="TIM-barrel_MTC6"/>
</dbReference>
<evidence type="ECO:0000256" key="5">
    <source>
        <dbReference type="ARBA" id="ARBA00023136"/>
    </source>
</evidence>
<dbReference type="InterPro" id="IPR051008">
    <property type="entry name" value="Telomere_Capping_Maintenance"/>
</dbReference>
<keyword evidence="4 11" id="KW-1133">Transmembrane helix</keyword>
<evidence type="ECO:0000256" key="4">
    <source>
        <dbReference type="ARBA" id="ARBA00022989"/>
    </source>
</evidence>
<evidence type="ECO:0000256" key="3">
    <source>
        <dbReference type="ARBA" id="ARBA00022729"/>
    </source>
</evidence>
<keyword evidence="5 11" id="KW-0472">Membrane</keyword>
<reference evidence="13" key="1">
    <citation type="journal article" date="2020" name="Stud. Mycol.">
        <title>101 Dothideomycetes genomes: a test case for predicting lifestyles and emergence of pathogens.</title>
        <authorList>
            <person name="Haridas S."/>
            <person name="Albert R."/>
            <person name="Binder M."/>
            <person name="Bloem J."/>
            <person name="Labutti K."/>
            <person name="Salamov A."/>
            <person name="Andreopoulos B."/>
            <person name="Baker S."/>
            <person name="Barry K."/>
            <person name="Bills G."/>
            <person name="Bluhm B."/>
            <person name="Cannon C."/>
            <person name="Castanera R."/>
            <person name="Culley D."/>
            <person name="Daum C."/>
            <person name="Ezra D."/>
            <person name="Gonzalez J."/>
            <person name="Henrissat B."/>
            <person name="Kuo A."/>
            <person name="Liang C."/>
            <person name="Lipzen A."/>
            <person name="Lutzoni F."/>
            <person name="Magnuson J."/>
            <person name="Mondo S."/>
            <person name="Nolan M."/>
            <person name="Ohm R."/>
            <person name="Pangilinan J."/>
            <person name="Park H.-J."/>
            <person name="Ramirez L."/>
            <person name="Alfaro M."/>
            <person name="Sun H."/>
            <person name="Tritt A."/>
            <person name="Yoshinaga Y."/>
            <person name="Zwiers L.-H."/>
            <person name="Turgeon B."/>
            <person name="Goodwin S."/>
            <person name="Spatafora J."/>
            <person name="Crous P."/>
            <person name="Grigoriev I."/>
        </authorList>
    </citation>
    <scope>NUCLEOTIDE SEQUENCE</scope>
    <source>
        <strain evidence="13">ATCC 16933</strain>
    </source>
</reference>
<evidence type="ECO:0000256" key="1">
    <source>
        <dbReference type="ARBA" id="ARBA00004479"/>
    </source>
</evidence>
<dbReference type="Proteomes" id="UP000799766">
    <property type="component" value="Unassembled WGS sequence"/>
</dbReference>
<keyword evidence="14" id="KW-1185">Reference proteome</keyword>
<dbReference type="PANTHER" id="PTHR35518:SF2">
    <property type="entry name" value="MAINTENANCE OF TELOMERE CAPPING PROTEIN 6"/>
    <property type="match status" value="1"/>
</dbReference>
<organism evidence="13 14">
    <name type="scientific">Lineolata rhizophorae</name>
    <dbReference type="NCBI Taxonomy" id="578093"/>
    <lineage>
        <taxon>Eukaryota</taxon>
        <taxon>Fungi</taxon>
        <taxon>Dikarya</taxon>
        <taxon>Ascomycota</taxon>
        <taxon>Pezizomycotina</taxon>
        <taxon>Dothideomycetes</taxon>
        <taxon>Dothideomycetes incertae sedis</taxon>
        <taxon>Lineolatales</taxon>
        <taxon>Lineolataceae</taxon>
        <taxon>Lineolata</taxon>
    </lineage>
</organism>
<evidence type="ECO:0000259" key="12">
    <source>
        <dbReference type="Pfam" id="PF25506"/>
    </source>
</evidence>
<comment type="similarity">
    <text evidence="8">Belongs to the MTC6 family.</text>
</comment>
<dbReference type="EMBL" id="MU001684">
    <property type="protein sequence ID" value="KAF2456199.1"/>
    <property type="molecule type" value="Genomic_DNA"/>
</dbReference>
<dbReference type="Pfam" id="PF25506">
    <property type="entry name" value="TIM-barrel_MTC6"/>
    <property type="match status" value="1"/>
</dbReference>
<evidence type="ECO:0000256" key="8">
    <source>
        <dbReference type="ARBA" id="ARBA00038159"/>
    </source>
</evidence>
<comment type="function">
    <text evidence="7">May be involved in telomere capping.</text>
</comment>
<feature type="region of interest" description="Disordered" evidence="10">
    <location>
        <begin position="97"/>
        <end position="209"/>
    </location>
</feature>
<name>A0A6A6NWX2_9PEZI</name>
<accession>A0A6A6NWX2</accession>
<keyword evidence="2 11" id="KW-0812">Transmembrane</keyword>
<evidence type="ECO:0000313" key="13">
    <source>
        <dbReference type="EMBL" id="KAF2456199.1"/>
    </source>
</evidence>
<evidence type="ECO:0000313" key="14">
    <source>
        <dbReference type="Proteomes" id="UP000799766"/>
    </source>
</evidence>
<evidence type="ECO:0000256" key="9">
    <source>
        <dbReference type="ARBA" id="ARBA00039865"/>
    </source>
</evidence>
<dbReference type="PANTHER" id="PTHR35518">
    <property type="entry name" value="MAINTENANCE OF TELOMOERE CAPPING"/>
    <property type="match status" value="1"/>
</dbReference>
<keyword evidence="3" id="KW-0732">Signal</keyword>
<feature type="compositionally biased region" description="Low complexity" evidence="10">
    <location>
        <begin position="103"/>
        <end position="137"/>
    </location>
</feature>
<evidence type="ECO:0000256" key="10">
    <source>
        <dbReference type="SAM" id="MobiDB-lite"/>
    </source>
</evidence>
<feature type="transmembrane region" description="Helical" evidence="11">
    <location>
        <begin position="646"/>
        <end position="670"/>
    </location>
</feature>
<evidence type="ECO:0000256" key="6">
    <source>
        <dbReference type="ARBA" id="ARBA00023180"/>
    </source>
</evidence>
<feature type="compositionally biased region" description="Polar residues" evidence="10">
    <location>
        <begin position="153"/>
        <end position="162"/>
    </location>
</feature>
<feature type="domain" description="MTC6 partial TIM-barrel" evidence="12">
    <location>
        <begin position="19"/>
        <end position="463"/>
    </location>
</feature>
<dbReference type="GO" id="GO:0016020">
    <property type="term" value="C:membrane"/>
    <property type="evidence" value="ECO:0007669"/>
    <property type="project" value="UniProtKB-SubCell"/>
</dbReference>
<dbReference type="OrthoDB" id="5573651at2759"/>
<dbReference type="AlphaFoldDB" id="A0A6A6NWX2"/>
<keyword evidence="6" id="KW-0325">Glycoprotein</keyword>
<proteinExistence type="inferred from homology"/>
<protein>
    <recommendedName>
        <fullName evidence="9">Maintenance of telomere capping protein 6</fullName>
    </recommendedName>
</protein>